<dbReference type="SUPFAM" id="SSF51206">
    <property type="entry name" value="cAMP-binding domain-like"/>
    <property type="match status" value="1"/>
</dbReference>
<evidence type="ECO:0000259" key="6">
    <source>
        <dbReference type="PROSITE" id="PS51063"/>
    </source>
</evidence>
<dbReference type="Gene3D" id="1.10.10.10">
    <property type="entry name" value="Winged helix-like DNA-binding domain superfamily/Winged helix DNA-binding domain"/>
    <property type="match status" value="1"/>
</dbReference>
<accession>A0ABW0LZT6</accession>
<sequence length="232" mass="26547">MNMELIQSLSIFDDFTASDIEHTSQYMSEKKYIQNSFIFMEGDIGDKLYIVLSGNVEINRFEHGKKCVLSTLKEGDIFGEMALFEDGEYRSANAEVLNRAVLAVIERRNLQGLLVTNPGVIYKLLATVIKRLRKANDRIHDITFLNVRERIYKQLLCLAEEYGIKLNQTIMINLRLTHQQLADMVGCTREMVSKVLAELQADHIIGVNKKRIIVKNKPLLMDKASSYEAKES</sequence>
<dbReference type="InterPro" id="IPR000595">
    <property type="entry name" value="cNMP-bd_dom"/>
</dbReference>
<evidence type="ECO:0000256" key="3">
    <source>
        <dbReference type="ARBA" id="ARBA00023159"/>
    </source>
</evidence>
<dbReference type="Pfam" id="PF00027">
    <property type="entry name" value="cNMP_binding"/>
    <property type="match status" value="1"/>
</dbReference>
<dbReference type="InterPro" id="IPR012318">
    <property type="entry name" value="HTH_CRP"/>
</dbReference>
<evidence type="ECO:0000259" key="5">
    <source>
        <dbReference type="PROSITE" id="PS50042"/>
    </source>
</evidence>
<dbReference type="PROSITE" id="PS00889">
    <property type="entry name" value="CNMP_BINDING_2"/>
    <property type="match status" value="1"/>
</dbReference>
<evidence type="ECO:0000313" key="7">
    <source>
        <dbReference type="EMBL" id="MFC5470537.1"/>
    </source>
</evidence>
<feature type="domain" description="Cyclic nucleotide-binding" evidence="5">
    <location>
        <begin position="11"/>
        <end position="131"/>
    </location>
</feature>
<dbReference type="Pfam" id="PF13545">
    <property type="entry name" value="HTH_Crp_2"/>
    <property type="match status" value="1"/>
</dbReference>
<keyword evidence="8" id="KW-1185">Reference proteome</keyword>
<dbReference type="EMBL" id="JBHSMH010000067">
    <property type="protein sequence ID" value="MFC5470537.1"/>
    <property type="molecule type" value="Genomic_DNA"/>
</dbReference>
<dbReference type="PROSITE" id="PS50042">
    <property type="entry name" value="CNMP_BINDING_3"/>
    <property type="match status" value="1"/>
</dbReference>
<name>A0ABW0LZT6_9BACL</name>
<dbReference type="Proteomes" id="UP001596105">
    <property type="component" value="Unassembled WGS sequence"/>
</dbReference>
<dbReference type="InterPro" id="IPR036388">
    <property type="entry name" value="WH-like_DNA-bd_sf"/>
</dbReference>
<dbReference type="SMART" id="SM00419">
    <property type="entry name" value="HTH_CRP"/>
    <property type="match status" value="1"/>
</dbReference>
<dbReference type="PANTHER" id="PTHR24567:SF74">
    <property type="entry name" value="HTH-TYPE TRANSCRIPTIONAL REGULATOR ARCR"/>
    <property type="match status" value="1"/>
</dbReference>
<evidence type="ECO:0000256" key="4">
    <source>
        <dbReference type="ARBA" id="ARBA00023163"/>
    </source>
</evidence>
<dbReference type="InterPro" id="IPR014710">
    <property type="entry name" value="RmlC-like_jellyroll"/>
</dbReference>
<gene>
    <name evidence="7" type="ORF">ACFPPD_17740</name>
</gene>
<dbReference type="Gene3D" id="2.60.120.10">
    <property type="entry name" value="Jelly Rolls"/>
    <property type="match status" value="1"/>
</dbReference>
<dbReference type="SMART" id="SM00100">
    <property type="entry name" value="cNMP"/>
    <property type="match status" value="1"/>
</dbReference>
<evidence type="ECO:0000313" key="8">
    <source>
        <dbReference type="Proteomes" id="UP001596105"/>
    </source>
</evidence>
<dbReference type="SUPFAM" id="SSF46785">
    <property type="entry name" value="Winged helix' DNA-binding domain"/>
    <property type="match status" value="1"/>
</dbReference>
<keyword evidence="1" id="KW-0805">Transcription regulation</keyword>
<comment type="caution">
    <text evidence="7">The sequence shown here is derived from an EMBL/GenBank/DDBJ whole genome shotgun (WGS) entry which is preliminary data.</text>
</comment>
<proteinExistence type="predicted"/>
<dbReference type="InterPro" id="IPR018490">
    <property type="entry name" value="cNMP-bd_dom_sf"/>
</dbReference>
<keyword evidence="2" id="KW-0238">DNA-binding</keyword>
<keyword evidence="4" id="KW-0804">Transcription</keyword>
<evidence type="ECO:0000256" key="2">
    <source>
        <dbReference type="ARBA" id="ARBA00023125"/>
    </source>
</evidence>
<evidence type="ECO:0000256" key="1">
    <source>
        <dbReference type="ARBA" id="ARBA00023015"/>
    </source>
</evidence>
<organism evidence="7 8">
    <name type="scientific">Cohnella suwonensis</name>
    <dbReference type="NCBI Taxonomy" id="696072"/>
    <lineage>
        <taxon>Bacteria</taxon>
        <taxon>Bacillati</taxon>
        <taxon>Bacillota</taxon>
        <taxon>Bacilli</taxon>
        <taxon>Bacillales</taxon>
        <taxon>Paenibacillaceae</taxon>
        <taxon>Cohnella</taxon>
    </lineage>
</organism>
<dbReference type="CDD" id="cd00038">
    <property type="entry name" value="CAP_ED"/>
    <property type="match status" value="1"/>
</dbReference>
<dbReference type="RefSeq" id="WP_209749033.1">
    <property type="nucleotide sequence ID" value="NZ_JBHSMH010000067.1"/>
</dbReference>
<dbReference type="InterPro" id="IPR050397">
    <property type="entry name" value="Env_Response_Regulators"/>
</dbReference>
<protein>
    <submittedName>
        <fullName evidence="7">Crp/Fnr family transcriptional regulator</fullName>
    </submittedName>
</protein>
<dbReference type="InterPro" id="IPR018488">
    <property type="entry name" value="cNMP-bd_CS"/>
</dbReference>
<dbReference type="PRINTS" id="PR00034">
    <property type="entry name" value="HTHCRP"/>
</dbReference>
<feature type="domain" description="HTH crp-type" evidence="6">
    <location>
        <begin position="145"/>
        <end position="218"/>
    </location>
</feature>
<dbReference type="PROSITE" id="PS51063">
    <property type="entry name" value="HTH_CRP_2"/>
    <property type="match status" value="1"/>
</dbReference>
<dbReference type="PANTHER" id="PTHR24567">
    <property type="entry name" value="CRP FAMILY TRANSCRIPTIONAL REGULATORY PROTEIN"/>
    <property type="match status" value="1"/>
</dbReference>
<reference evidence="8" key="1">
    <citation type="journal article" date="2019" name="Int. J. Syst. Evol. Microbiol.">
        <title>The Global Catalogue of Microorganisms (GCM) 10K type strain sequencing project: providing services to taxonomists for standard genome sequencing and annotation.</title>
        <authorList>
            <consortium name="The Broad Institute Genomics Platform"/>
            <consortium name="The Broad Institute Genome Sequencing Center for Infectious Disease"/>
            <person name="Wu L."/>
            <person name="Ma J."/>
        </authorList>
    </citation>
    <scope>NUCLEOTIDE SEQUENCE [LARGE SCALE GENOMIC DNA]</scope>
    <source>
        <strain evidence="8">CCUG 57113</strain>
    </source>
</reference>
<dbReference type="InterPro" id="IPR036390">
    <property type="entry name" value="WH_DNA-bd_sf"/>
</dbReference>
<keyword evidence="3" id="KW-0010">Activator</keyword>